<proteinExistence type="predicted"/>
<evidence type="ECO:0000313" key="1">
    <source>
        <dbReference type="EMBL" id="ANH51134.1"/>
    </source>
</evidence>
<organism evidence="1 2">
    <name type="scientific">Campylobacter phage PC5</name>
    <dbReference type="NCBI Taxonomy" id="1541690"/>
    <lineage>
        <taxon>Viruses</taxon>
        <taxon>Duplodnaviria</taxon>
        <taxon>Heunggongvirae</taxon>
        <taxon>Uroviricota</taxon>
        <taxon>Caudoviricetes</taxon>
        <taxon>Connertonviridae</taxon>
        <taxon>Fletchervirus</taxon>
        <taxon>Fletchervirus PC5</taxon>
    </lineage>
</organism>
<protein>
    <submittedName>
        <fullName evidence="1">Uncharacterized protein</fullName>
    </submittedName>
</protein>
<gene>
    <name evidence="1" type="ORF">PC5_00012</name>
</gene>
<dbReference type="Pfam" id="PF11753">
    <property type="entry name" value="DUF3310"/>
    <property type="match status" value="1"/>
</dbReference>
<dbReference type="InterPro" id="IPR021739">
    <property type="entry name" value="SaV-like"/>
</dbReference>
<reference evidence="1 2" key="1">
    <citation type="submission" date="2016-05" db="EMBL/GenBank/DDBJ databases">
        <title>Campylobacter bacteriophages isolated in Slovenia.</title>
        <authorList>
            <person name="Janez N."/>
            <person name="Peterka M."/>
            <person name="Accetto T."/>
        </authorList>
    </citation>
    <scope>NUCLEOTIDE SEQUENCE [LARGE SCALE GENOMIC DNA]</scope>
</reference>
<sequence length="134" mass="16061">MSYSFEQYCNSNNFNEFQRYLITQLSYINNKNVVAIQDPEYMDVFKAIKQEYYKASSCKHSDKEEVIPEHYTKLAIEPIDFIYKNNLNFCEGNIIKYVSRLGSKDDNKSELKKIFFYFDYLLHGNYDLTKRTFS</sequence>
<dbReference type="Proteomes" id="UP000221511">
    <property type="component" value="Segment"/>
</dbReference>
<dbReference type="EMBL" id="KX229736">
    <property type="protein sequence ID" value="ANH51134.1"/>
    <property type="molecule type" value="Genomic_DNA"/>
</dbReference>
<keyword evidence="2" id="KW-1185">Reference proteome</keyword>
<evidence type="ECO:0000313" key="2">
    <source>
        <dbReference type="Proteomes" id="UP000221511"/>
    </source>
</evidence>
<accession>A0A1B0XVG9</accession>
<name>A0A1B0XVG9_9CAUD</name>